<feature type="transmembrane region" description="Helical" evidence="7">
    <location>
        <begin position="463"/>
        <end position="487"/>
    </location>
</feature>
<comment type="similarity">
    <text evidence="2">Belongs to the amino acid-polyamine-organocation (APC) superfamily. YAT (TC 2.A.3.10) family.</text>
</comment>
<evidence type="ECO:0000256" key="5">
    <source>
        <dbReference type="ARBA" id="ARBA00022989"/>
    </source>
</evidence>
<organism evidence="9 10">
    <name type="scientific">Metschnikowia bicuspidata</name>
    <dbReference type="NCBI Taxonomy" id="27322"/>
    <lineage>
        <taxon>Eukaryota</taxon>
        <taxon>Fungi</taxon>
        <taxon>Dikarya</taxon>
        <taxon>Ascomycota</taxon>
        <taxon>Saccharomycotina</taxon>
        <taxon>Pichiomycetes</taxon>
        <taxon>Metschnikowiaceae</taxon>
        <taxon>Metschnikowia</taxon>
    </lineage>
</organism>
<dbReference type="EMBL" id="ML004435">
    <property type="protein sequence ID" value="RKP31960.1"/>
    <property type="molecule type" value="Genomic_DNA"/>
</dbReference>
<evidence type="ECO:0000256" key="2">
    <source>
        <dbReference type="ARBA" id="ARBA00006983"/>
    </source>
</evidence>
<dbReference type="Gene3D" id="1.20.1740.10">
    <property type="entry name" value="Amino acid/polyamine transporter I"/>
    <property type="match status" value="1"/>
</dbReference>
<dbReference type="PANTHER" id="PTHR43341:SF36">
    <property type="entry name" value="PROLINE-SPECIFIC PERMEASE"/>
    <property type="match status" value="1"/>
</dbReference>
<dbReference type="GO" id="GO:0015171">
    <property type="term" value="F:amino acid transmembrane transporter activity"/>
    <property type="evidence" value="ECO:0007669"/>
    <property type="project" value="TreeGrafter"/>
</dbReference>
<feature type="transmembrane region" description="Helical" evidence="7">
    <location>
        <begin position="165"/>
        <end position="183"/>
    </location>
</feature>
<evidence type="ECO:0000259" key="8">
    <source>
        <dbReference type="Pfam" id="PF00324"/>
    </source>
</evidence>
<keyword evidence="4 7" id="KW-0812">Transmembrane</keyword>
<accession>A0A4P9ZIT0</accession>
<dbReference type="OrthoDB" id="3900342at2759"/>
<dbReference type="Pfam" id="PF00324">
    <property type="entry name" value="AA_permease"/>
    <property type="match status" value="1"/>
</dbReference>
<evidence type="ECO:0000256" key="6">
    <source>
        <dbReference type="ARBA" id="ARBA00023136"/>
    </source>
</evidence>
<comment type="subcellular location">
    <subcellularLocation>
        <location evidence="1">Membrane</location>
        <topology evidence="1">Multi-pass membrane protein</topology>
    </subcellularLocation>
</comment>
<sequence length="561" mass="62210">MLDPVKNRTSLSDYGSASVEYQSAHIGGTDEKHGSVEFVDENGDPPEHTLKQGMEMRHIQMIALGGAIGTGLFVGSGAVLSMTGPGPLLLSYIVLSVVVWFVMNSLSEMATFLPVPGVGAQQFITDYLDPSFGFALGYNYYYCYAILVAAEVVAAALVIEYWTNSVHVAVFISILLGLLFVLNMCPVRIYGEAEFYFAGIKLITITGLIILGIVLFFGGGPNHDRLGFRYWKHGLAFKLYLVLGPTGRFLAVWTAIIKAGYSFIVSPELIVACSAEVTAPRKAIPRCASQFIYRLAFVYILSSFIIGVIADSTSKNLTEHTDTAYASPFVIGIQNAGIPVLNHIINAVVLTSATSAGNAFMYAASRTLFSLSKKGLAPKVFSRVNSYGVPYMAVLLTSAIGCLAYLYSSDSSIVVFFWLTSVTTISGFIAWIAVIFSYLRWRKAIEFRGIGDRVPYKTRFQPFGSYFVICFISLVTLTNGYAVFFHFDIANFLAAYITFPIVVVLYVGHRLYSVFILKRTRWLTPYEEFDFSKLEMVEYQETQYPVRIPKNRWEKICFAIF</sequence>
<name>A0A4P9ZIT0_9ASCO</name>
<dbReference type="PANTHER" id="PTHR43341">
    <property type="entry name" value="AMINO ACID PERMEASE"/>
    <property type="match status" value="1"/>
</dbReference>
<feature type="transmembrane region" description="Helical" evidence="7">
    <location>
        <begin position="384"/>
        <end position="407"/>
    </location>
</feature>
<keyword evidence="6 7" id="KW-0472">Membrane</keyword>
<feature type="transmembrane region" description="Helical" evidence="7">
    <location>
        <begin position="141"/>
        <end position="159"/>
    </location>
</feature>
<dbReference type="PIRSF" id="PIRSF006060">
    <property type="entry name" value="AA_transporter"/>
    <property type="match status" value="1"/>
</dbReference>
<keyword evidence="5 7" id="KW-1133">Transmembrane helix</keyword>
<protein>
    <recommendedName>
        <fullName evidence="8">Amino acid permease/ SLC12A domain-containing protein</fullName>
    </recommendedName>
</protein>
<feature type="domain" description="Amino acid permease/ SLC12A" evidence="8">
    <location>
        <begin position="58"/>
        <end position="512"/>
    </location>
</feature>
<evidence type="ECO:0000256" key="1">
    <source>
        <dbReference type="ARBA" id="ARBA00004141"/>
    </source>
</evidence>
<dbReference type="FunFam" id="1.20.1740.10:FF:000001">
    <property type="entry name" value="Amino acid permease"/>
    <property type="match status" value="1"/>
</dbReference>
<keyword evidence="3" id="KW-0813">Transport</keyword>
<feature type="transmembrane region" description="Helical" evidence="7">
    <location>
        <begin position="195"/>
        <end position="217"/>
    </location>
</feature>
<feature type="transmembrane region" description="Helical" evidence="7">
    <location>
        <begin position="344"/>
        <end position="363"/>
    </location>
</feature>
<feature type="transmembrane region" description="Helical" evidence="7">
    <location>
        <begin position="493"/>
        <end position="512"/>
    </location>
</feature>
<dbReference type="AlphaFoldDB" id="A0A4P9ZIT0"/>
<dbReference type="GO" id="GO:0016020">
    <property type="term" value="C:membrane"/>
    <property type="evidence" value="ECO:0007669"/>
    <property type="project" value="UniProtKB-SubCell"/>
</dbReference>
<dbReference type="Proteomes" id="UP000268321">
    <property type="component" value="Unassembled WGS sequence"/>
</dbReference>
<proteinExistence type="inferred from homology"/>
<evidence type="ECO:0000256" key="7">
    <source>
        <dbReference type="SAM" id="Phobius"/>
    </source>
</evidence>
<evidence type="ECO:0000256" key="4">
    <source>
        <dbReference type="ARBA" id="ARBA00022692"/>
    </source>
</evidence>
<feature type="transmembrane region" description="Helical" evidence="7">
    <location>
        <begin position="413"/>
        <end position="439"/>
    </location>
</feature>
<reference evidence="10" key="1">
    <citation type="journal article" date="2018" name="Nat. Microbiol.">
        <title>Leveraging single-cell genomics to expand the fungal tree of life.</title>
        <authorList>
            <person name="Ahrendt S.R."/>
            <person name="Quandt C.A."/>
            <person name="Ciobanu D."/>
            <person name="Clum A."/>
            <person name="Salamov A."/>
            <person name="Andreopoulos B."/>
            <person name="Cheng J.F."/>
            <person name="Woyke T."/>
            <person name="Pelin A."/>
            <person name="Henrissat B."/>
            <person name="Reynolds N.K."/>
            <person name="Benny G.L."/>
            <person name="Smith M.E."/>
            <person name="James T.Y."/>
            <person name="Grigoriev I.V."/>
        </authorList>
    </citation>
    <scope>NUCLEOTIDE SEQUENCE [LARGE SCALE GENOMIC DNA]</scope>
    <source>
        <strain evidence="10">Baker2002</strain>
    </source>
</reference>
<evidence type="ECO:0000256" key="3">
    <source>
        <dbReference type="ARBA" id="ARBA00022448"/>
    </source>
</evidence>
<gene>
    <name evidence="9" type="ORF">METBISCDRAFT_21868</name>
</gene>
<dbReference type="InterPro" id="IPR050524">
    <property type="entry name" value="APC_YAT"/>
</dbReference>
<evidence type="ECO:0000313" key="9">
    <source>
        <dbReference type="EMBL" id="RKP31960.1"/>
    </source>
</evidence>
<keyword evidence="10" id="KW-1185">Reference proteome</keyword>
<feature type="transmembrane region" description="Helical" evidence="7">
    <location>
        <begin position="61"/>
        <end position="80"/>
    </location>
</feature>
<evidence type="ECO:0000313" key="10">
    <source>
        <dbReference type="Proteomes" id="UP000268321"/>
    </source>
</evidence>
<feature type="transmembrane region" description="Helical" evidence="7">
    <location>
        <begin position="291"/>
        <end position="310"/>
    </location>
</feature>
<dbReference type="InterPro" id="IPR004841">
    <property type="entry name" value="AA-permease/SLC12A_dom"/>
</dbReference>